<dbReference type="Gene3D" id="3.40.50.150">
    <property type="entry name" value="Vaccinia Virus protein VP39"/>
    <property type="match status" value="1"/>
</dbReference>
<name>A0A1D1XXK2_9ARAE</name>
<dbReference type="AlphaFoldDB" id="A0A1D1XXK2"/>
<feature type="domain" description="Methyltransferase type 11" evidence="2">
    <location>
        <begin position="120"/>
        <end position="158"/>
    </location>
</feature>
<organism evidence="3">
    <name type="scientific">Anthurium amnicola</name>
    <dbReference type="NCBI Taxonomy" id="1678845"/>
    <lineage>
        <taxon>Eukaryota</taxon>
        <taxon>Viridiplantae</taxon>
        <taxon>Streptophyta</taxon>
        <taxon>Embryophyta</taxon>
        <taxon>Tracheophyta</taxon>
        <taxon>Spermatophyta</taxon>
        <taxon>Magnoliopsida</taxon>
        <taxon>Liliopsida</taxon>
        <taxon>Araceae</taxon>
        <taxon>Pothoideae</taxon>
        <taxon>Potheae</taxon>
        <taxon>Anthurium</taxon>
    </lineage>
</organism>
<keyword evidence="3" id="KW-0830">Ubiquinone</keyword>
<sequence length="217" mass="22365">MDPQFKLQLIYHHGLLSRTFVLRVLLLSAAVAVLPFLGRDPDSPSDPDAGSRCDSSSPSVSPAALDSTLTNLLAAGYLPLDGRSLCLGPGAAAASAAMKRLGFPPDRVVVAAPGDACGGARLPFPDASFDFVLSAGGIDRARAPARAALEMERVLAPGRAGAVLAARPPHRPRSLVRTAAAVASMLRASDVVAVRTAKNASAVVVVFRKKTPPAAAW</sequence>
<keyword evidence="3" id="KW-0489">Methyltransferase</keyword>
<accession>A0A1D1XXK2</accession>
<dbReference type="InterPro" id="IPR013216">
    <property type="entry name" value="Methyltransf_11"/>
</dbReference>
<dbReference type="PANTHER" id="PTHR47291">
    <property type="entry name" value="PEPTIDE UPSTREAM PROTEIN"/>
    <property type="match status" value="1"/>
</dbReference>
<feature type="region of interest" description="Disordered" evidence="1">
    <location>
        <begin position="42"/>
        <end position="62"/>
    </location>
</feature>
<dbReference type="SUPFAM" id="SSF53335">
    <property type="entry name" value="S-adenosyl-L-methionine-dependent methyltransferases"/>
    <property type="match status" value="1"/>
</dbReference>
<proteinExistence type="predicted"/>
<dbReference type="PANTHER" id="PTHR47291:SF1">
    <property type="entry name" value="PEPTIDE UPSTREAM PROTEIN"/>
    <property type="match status" value="1"/>
</dbReference>
<dbReference type="GO" id="GO:0008757">
    <property type="term" value="F:S-adenosylmethionine-dependent methyltransferase activity"/>
    <property type="evidence" value="ECO:0007669"/>
    <property type="project" value="InterPro"/>
</dbReference>
<dbReference type="Pfam" id="PF08241">
    <property type="entry name" value="Methyltransf_11"/>
    <property type="match status" value="1"/>
</dbReference>
<evidence type="ECO:0000256" key="1">
    <source>
        <dbReference type="SAM" id="MobiDB-lite"/>
    </source>
</evidence>
<gene>
    <name evidence="3" type="primary">ubiE_44</name>
    <name evidence="3" type="ORF">g.124234</name>
</gene>
<reference evidence="3" key="1">
    <citation type="submission" date="2015-07" db="EMBL/GenBank/DDBJ databases">
        <title>Transcriptome Assembly of Anthurium amnicola.</title>
        <authorList>
            <person name="Suzuki J."/>
        </authorList>
    </citation>
    <scope>NUCLEOTIDE SEQUENCE</scope>
</reference>
<protein>
    <submittedName>
        <fullName evidence="3">Ubiquinone/menaquinone biosynthesis methyltransferase ubiE</fullName>
    </submittedName>
</protein>
<evidence type="ECO:0000259" key="2">
    <source>
        <dbReference type="Pfam" id="PF08241"/>
    </source>
</evidence>
<keyword evidence="3" id="KW-0808">Transferase</keyword>
<dbReference type="InterPro" id="IPR029063">
    <property type="entry name" value="SAM-dependent_MTases_sf"/>
</dbReference>
<evidence type="ECO:0000313" key="3">
    <source>
        <dbReference type="EMBL" id="JAT47117.1"/>
    </source>
</evidence>
<dbReference type="EMBL" id="GDJX01020819">
    <property type="protein sequence ID" value="JAT47117.1"/>
    <property type="molecule type" value="Transcribed_RNA"/>
</dbReference>
<dbReference type="GO" id="GO:0032259">
    <property type="term" value="P:methylation"/>
    <property type="evidence" value="ECO:0007669"/>
    <property type="project" value="UniProtKB-KW"/>
</dbReference>